<dbReference type="GO" id="GO:0016491">
    <property type="term" value="F:oxidoreductase activity"/>
    <property type="evidence" value="ECO:0007669"/>
    <property type="project" value="UniProtKB-KW"/>
</dbReference>
<dbReference type="PANTHER" id="PTHR43477">
    <property type="entry name" value="DIHYDROANTICAPSIN 7-DEHYDROGENASE"/>
    <property type="match status" value="1"/>
</dbReference>
<accession>A0AAJ6NXU5</accession>
<dbReference type="InterPro" id="IPR002347">
    <property type="entry name" value="SDR_fam"/>
</dbReference>
<protein>
    <submittedName>
        <fullName evidence="3">SDR family oxidoreductase</fullName>
    </submittedName>
</protein>
<proteinExistence type="inferred from homology"/>
<dbReference type="PANTHER" id="PTHR43477:SF1">
    <property type="entry name" value="DIHYDROANTICAPSIN 7-DEHYDROGENASE"/>
    <property type="match status" value="1"/>
</dbReference>
<gene>
    <name evidence="3" type="ORF">QI031_13825</name>
</gene>
<evidence type="ECO:0000313" key="3">
    <source>
        <dbReference type="EMBL" id="WGV28476.1"/>
    </source>
</evidence>
<dbReference type="AlphaFoldDB" id="A0AAJ6NXU5"/>
<evidence type="ECO:0000313" key="4">
    <source>
        <dbReference type="Proteomes" id="UP001223520"/>
    </source>
</evidence>
<dbReference type="Pfam" id="PF13561">
    <property type="entry name" value="adh_short_C2"/>
    <property type="match status" value="1"/>
</dbReference>
<evidence type="ECO:0000256" key="2">
    <source>
        <dbReference type="ARBA" id="ARBA00023002"/>
    </source>
</evidence>
<dbReference type="RefSeq" id="WP_281485703.1">
    <property type="nucleotide sequence ID" value="NZ_CP124543.1"/>
</dbReference>
<dbReference type="EMBL" id="CP124543">
    <property type="protein sequence ID" value="WGV28476.1"/>
    <property type="molecule type" value="Genomic_DNA"/>
</dbReference>
<keyword evidence="4" id="KW-1185">Reference proteome</keyword>
<evidence type="ECO:0000256" key="1">
    <source>
        <dbReference type="ARBA" id="ARBA00006484"/>
    </source>
</evidence>
<dbReference type="SUPFAM" id="SSF51735">
    <property type="entry name" value="NAD(P)-binding Rossmann-fold domains"/>
    <property type="match status" value="1"/>
</dbReference>
<dbReference type="Gene3D" id="3.40.50.720">
    <property type="entry name" value="NAD(P)-binding Rossmann-like Domain"/>
    <property type="match status" value="1"/>
</dbReference>
<dbReference type="PRINTS" id="PR00081">
    <property type="entry name" value="GDHRDH"/>
</dbReference>
<dbReference type="InterPro" id="IPR036291">
    <property type="entry name" value="NAD(P)-bd_dom_sf"/>
</dbReference>
<dbReference type="Proteomes" id="UP001223520">
    <property type="component" value="Chromosome"/>
</dbReference>
<dbReference type="InterPro" id="IPR051122">
    <property type="entry name" value="SDR_DHRS6-like"/>
</dbReference>
<dbReference type="KEGG" id="hbq:QI031_13825"/>
<comment type="similarity">
    <text evidence="1">Belongs to the short-chain dehydrogenases/reductases (SDR) family.</text>
</comment>
<sequence length="223" mass="24167">MKNQTVLIVGGSSGIGLALAQQVKQQGSNVIIASKSAEQQAPELRKINKLKECKYFSFDITKESEIKKLLEKVGCIDHIAITVKSPLIVAPFLELNTPDVRHAFETKFWGQYNIAKLAYKQINSGGSIVFSSGSLGIRPYFGFSTLSMINGAVESLCKALALEIAPIRVNAVSPGFTTLKEMEDKIPLGLGKFSQIAEAYLFLMNNSYLTGTTILSDGGAMLI</sequence>
<name>A0AAJ6NXU5_9CYAN</name>
<keyword evidence="2" id="KW-0560">Oxidoreductase</keyword>
<organism evidence="3 4">
    <name type="scientific">Halotia branconii CENA392</name>
    <dbReference type="NCBI Taxonomy" id="1539056"/>
    <lineage>
        <taxon>Bacteria</taxon>
        <taxon>Bacillati</taxon>
        <taxon>Cyanobacteriota</taxon>
        <taxon>Cyanophyceae</taxon>
        <taxon>Nostocales</taxon>
        <taxon>Nodulariaceae</taxon>
        <taxon>Halotia</taxon>
    </lineage>
</organism>
<reference evidence="3 4" key="1">
    <citation type="journal article" date="2023" name="Limnol Oceanogr Lett">
        <title>Environmental adaptations by the intertidal Antarctic cyanobacterium Halotia branconii CENA392 as revealed using long-read genome sequencing.</title>
        <authorList>
            <person name="Dextro R.B."/>
            <person name="Delbaje E."/>
            <person name="Freitas P.N.N."/>
            <person name="Geraldes V."/>
            <person name="Pinto E."/>
            <person name="Long P.F."/>
            <person name="Fiore M.F."/>
        </authorList>
    </citation>
    <scope>NUCLEOTIDE SEQUENCE [LARGE SCALE GENOMIC DNA]</scope>
    <source>
        <strain evidence="3 4">CENA392</strain>
    </source>
</reference>